<dbReference type="InterPro" id="IPR012334">
    <property type="entry name" value="Pectin_lyas_fold"/>
</dbReference>
<name>A0A1A9N1A9_9BURK</name>
<dbReference type="OrthoDB" id="253409at2"/>
<comment type="caution">
    <text evidence="1">The sequence shown here is derived from an EMBL/GenBank/DDBJ whole genome shotgun (WGS) entry which is preliminary data.</text>
</comment>
<dbReference type="RefSeq" id="WP_082902857.1">
    <property type="nucleotide sequence ID" value="NZ_LXJZ01000199.1"/>
</dbReference>
<evidence type="ECO:0000313" key="2">
    <source>
        <dbReference type="Proteomes" id="UP000078116"/>
    </source>
</evidence>
<protein>
    <submittedName>
        <fullName evidence="1">Uncharacterized protein</fullName>
    </submittedName>
</protein>
<evidence type="ECO:0000313" key="1">
    <source>
        <dbReference type="EMBL" id="OAJ53702.1"/>
    </source>
</evidence>
<reference evidence="1 2" key="1">
    <citation type="submission" date="2016-04" db="EMBL/GenBank/DDBJ databases">
        <title>Reclassification of Paraburkholderia panaciterrae (Farh et al. 2015) Dobritsa &amp; Samadpour 2016 as a later homotypic synonym of Paraburkholderia ginsengiterrae (Farh et al. 2015) Dobritsa &amp; Samadpour 2016.</title>
        <authorList>
            <person name="Dobritsa A.P."/>
            <person name="Kutumbaka K."/>
            <person name="Samadpour M."/>
        </authorList>
    </citation>
    <scope>NUCLEOTIDE SEQUENCE [LARGE SCALE GENOMIC DNA]</scope>
    <source>
        <strain evidence="1 2">DCY85</strain>
    </source>
</reference>
<dbReference type="SUPFAM" id="SSF51126">
    <property type="entry name" value="Pectin lyase-like"/>
    <property type="match status" value="1"/>
</dbReference>
<sequence>MFNFEGTRMNSRFPASLGRRNALKFAAYGFLSVTCARTAVASTTATEVTANIFGVKGDGHSNDTAALQRAIDGSVGKTLVISGAPRIDVQGLTLRSGTRIRFDEGASIKLLPHNTYEYQMFRIWDVSDVEIVGLALDGSKELNAAKSDPQKNGYGMGISITGASNLVLTNPVTNNCWGDGIYIANSYKTKDLVCSDLVIQSHHANGCRRQGISLISGRNVRIANPVWENIRGTLPSAGLDIEPNSNHDVLEKIVISNPVTRNCRAGIEMWLANIPGAIEKKIDIEIDGHRDDGSDNAYIVSALKSNGHAVEGKIVSRRPHWINTKGAPYLSKGMDAAGVEVQIVS</sequence>
<proteinExistence type="predicted"/>
<dbReference type="Gene3D" id="2.160.20.10">
    <property type="entry name" value="Single-stranded right-handed beta-helix, Pectin lyase-like"/>
    <property type="match status" value="1"/>
</dbReference>
<dbReference type="Proteomes" id="UP000078116">
    <property type="component" value="Unassembled WGS sequence"/>
</dbReference>
<dbReference type="AlphaFoldDB" id="A0A1A9N1A9"/>
<gene>
    <name evidence="1" type="ORF">A6V37_35330</name>
</gene>
<accession>A0A1A9N1A9</accession>
<dbReference type="InterPro" id="IPR011050">
    <property type="entry name" value="Pectin_lyase_fold/virulence"/>
</dbReference>
<dbReference type="EMBL" id="LXKA01000356">
    <property type="protein sequence ID" value="OAJ53702.1"/>
    <property type="molecule type" value="Genomic_DNA"/>
</dbReference>
<organism evidence="1 2">
    <name type="scientific">Paraburkholderia ginsengiterrae</name>
    <dbReference type="NCBI Taxonomy" id="1462993"/>
    <lineage>
        <taxon>Bacteria</taxon>
        <taxon>Pseudomonadati</taxon>
        <taxon>Pseudomonadota</taxon>
        <taxon>Betaproteobacteria</taxon>
        <taxon>Burkholderiales</taxon>
        <taxon>Burkholderiaceae</taxon>
        <taxon>Paraburkholderia</taxon>
    </lineage>
</organism>
<dbReference type="STRING" id="1462993.A6V36_35715"/>